<organism evidence="7 8">
    <name type="scientific">Echinops telfairi</name>
    <name type="common">Lesser hedgehog tenrec</name>
    <dbReference type="NCBI Taxonomy" id="9371"/>
    <lineage>
        <taxon>Eukaryota</taxon>
        <taxon>Metazoa</taxon>
        <taxon>Chordata</taxon>
        <taxon>Craniata</taxon>
        <taxon>Vertebrata</taxon>
        <taxon>Euteleostomi</taxon>
        <taxon>Mammalia</taxon>
        <taxon>Eutheria</taxon>
        <taxon>Afrotheria</taxon>
        <taxon>Tenrecidae</taxon>
        <taxon>Tenrecinae</taxon>
        <taxon>Echinops</taxon>
    </lineage>
</organism>
<name>A0ABM0IWH3_ECHTE</name>
<feature type="chain" id="PRO_5046882741" evidence="5">
    <location>
        <begin position="18"/>
        <end position="268"/>
    </location>
</feature>
<evidence type="ECO:0000313" key="7">
    <source>
        <dbReference type="Proteomes" id="UP000694863"/>
    </source>
</evidence>
<evidence type="ECO:0000256" key="1">
    <source>
        <dbReference type="ARBA" id="ARBA00004370"/>
    </source>
</evidence>
<gene>
    <name evidence="8" type="primary">LOC101638488</name>
</gene>
<dbReference type="GeneID" id="101638488"/>
<reference evidence="8" key="1">
    <citation type="submission" date="2025-08" db="UniProtKB">
        <authorList>
            <consortium name="RefSeq"/>
        </authorList>
    </citation>
    <scope>IDENTIFICATION</scope>
</reference>
<dbReference type="Proteomes" id="UP000694863">
    <property type="component" value="Unplaced"/>
</dbReference>
<keyword evidence="7" id="KW-1185">Reference proteome</keyword>
<feature type="transmembrane region" description="Helical" evidence="4">
    <location>
        <begin position="229"/>
        <end position="252"/>
    </location>
</feature>
<protein>
    <submittedName>
        <fullName evidence="8">CMRF35-like molecule 2</fullName>
    </submittedName>
</protein>
<evidence type="ECO:0000256" key="5">
    <source>
        <dbReference type="SAM" id="SignalP"/>
    </source>
</evidence>
<dbReference type="CDD" id="cd05716">
    <property type="entry name" value="IgV_pIgR_like"/>
    <property type="match status" value="1"/>
</dbReference>
<dbReference type="PANTHER" id="PTHR11860">
    <property type="entry name" value="POLYMERIC-IMMUNOGLOBULIN RECEPTOR"/>
    <property type="match status" value="1"/>
</dbReference>
<proteinExistence type="predicted"/>
<evidence type="ECO:0000256" key="4">
    <source>
        <dbReference type="SAM" id="Phobius"/>
    </source>
</evidence>
<dbReference type="InterPro" id="IPR050671">
    <property type="entry name" value="CD300_family_receptors"/>
</dbReference>
<dbReference type="SMART" id="SM00409">
    <property type="entry name" value="IG"/>
    <property type="match status" value="1"/>
</dbReference>
<keyword evidence="3 4" id="KW-0472">Membrane</keyword>
<keyword evidence="5" id="KW-0732">Signal</keyword>
<dbReference type="InterPro" id="IPR036179">
    <property type="entry name" value="Ig-like_dom_sf"/>
</dbReference>
<dbReference type="InterPro" id="IPR013106">
    <property type="entry name" value="Ig_V-set"/>
</dbReference>
<feature type="signal peptide" evidence="5">
    <location>
        <begin position="1"/>
        <end position="17"/>
    </location>
</feature>
<feature type="domain" description="Ig-like" evidence="6">
    <location>
        <begin position="4"/>
        <end position="128"/>
    </location>
</feature>
<dbReference type="PROSITE" id="PS50835">
    <property type="entry name" value="IG_LIKE"/>
    <property type="match status" value="1"/>
</dbReference>
<keyword evidence="2 4" id="KW-0812">Transmembrane</keyword>
<keyword evidence="4" id="KW-1133">Transmembrane helix</keyword>
<evidence type="ECO:0000313" key="8">
    <source>
        <dbReference type="RefSeq" id="XP_004709364.2"/>
    </source>
</evidence>
<dbReference type="Gene3D" id="2.60.40.10">
    <property type="entry name" value="Immunoglobulins"/>
    <property type="match status" value="1"/>
</dbReference>
<dbReference type="RefSeq" id="XP_004709364.2">
    <property type="nucleotide sequence ID" value="XM_004709307.2"/>
</dbReference>
<dbReference type="InterPro" id="IPR007110">
    <property type="entry name" value="Ig-like_dom"/>
</dbReference>
<dbReference type="PANTHER" id="PTHR11860:SF89">
    <property type="entry name" value="CMRF35-LIKE MOLECULE 2"/>
    <property type="match status" value="1"/>
</dbReference>
<dbReference type="InterPro" id="IPR003599">
    <property type="entry name" value="Ig_sub"/>
</dbReference>
<accession>A0ABM0IWH3</accession>
<dbReference type="InterPro" id="IPR013783">
    <property type="entry name" value="Ig-like_fold"/>
</dbReference>
<feature type="transmembrane region" description="Helical" evidence="4">
    <location>
        <begin position="169"/>
        <end position="191"/>
    </location>
</feature>
<evidence type="ECO:0000259" key="6">
    <source>
        <dbReference type="PROSITE" id="PS50835"/>
    </source>
</evidence>
<evidence type="ECO:0000256" key="3">
    <source>
        <dbReference type="ARBA" id="ARBA00023136"/>
    </source>
</evidence>
<evidence type="ECO:0000256" key="2">
    <source>
        <dbReference type="ARBA" id="ARBA00022692"/>
    </source>
</evidence>
<dbReference type="SUPFAM" id="SSF48726">
    <property type="entry name" value="Immunoglobulin"/>
    <property type="match status" value="1"/>
</dbReference>
<sequence>MWLPPVLLLLGLQGCLPLTGPDSVTGAPGGSVSVQCRYEEVYRGSNKYWCRGPYDLSCDTVVETKGGAREERNGRVSIRDHAENLTFTVTMENLTAGDDGPYWCRIQSTWILDVLSYDPSVRVNVSVSAENTIPAVTPPTFLLGTAGQNLSTCEMFTHHPQSLLCSVHFLLLVFLKVPLFLSMLTAVLWMMRGLHTDPGARLTQPVQVLPGPLQTHDPRQHPRSLFSSVHFLLLVFLKVPLFLSMLGAVLWVNRPQRAPEGGWISQTM</sequence>
<dbReference type="Pfam" id="PF07686">
    <property type="entry name" value="V-set"/>
    <property type="match status" value="1"/>
</dbReference>
<comment type="subcellular location">
    <subcellularLocation>
        <location evidence="1">Membrane</location>
    </subcellularLocation>
</comment>